<organism evidence="4 5">
    <name type="scientific">Halalkalibacter krulwichiae</name>
    <dbReference type="NCBI Taxonomy" id="199441"/>
    <lineage>
        <taxon>Bacteria</taxon>
        <taxon>Bacillati</taxon>
        <taxon>Bacillota</taxon>
        <taxon>Bacilli</taxon>
        <taxon>Bacillales</taxon>
        <taxon>Bacillaceae</taxon>
        <taxon>Halalkalibacter</taxon>
    </lineage>
</organism>
<name>A0A1X9MJE5_9BACI</name>
<keyword evidence="5" id="KW-1185">Reference proteome</keyword>
<gene>
    <name evidence="4" type="ORF">BkAM31D_13275</name>
</gene>
<dbReference type="KEGG" id="bkw:BkAM31D_13275"/>
<accession>A0A1X9MJE5</accession>
<dbReference type="InterPro" id="IPR025645">
    <property type="entry name" value="DUF4349"/>
</dbReference>
<dbReference type="PROSITE" id="PS51257">
    <property type="entry name" value="PROKAR_LIPOPROTEIN"/>
    <property type="match status" value="1"/>
</dbReference>
<keyword evidence="2" id="KW-0812">Transmembrane</keyword>
<reference evidence="4 5" key="1">
    <citation type="submission" date="2017-04" db="EMBL/GenBank/DDBJ databases">
        <title>Bacillus krulwichiae AM31D Genome sequencing and assembly.</title>
        <authorList>
            <person name="Krulwich T.A."/>
            <person name="Anastor L."/>
            <person name="Ehrlich R."/>
            <person name="Ehrlich G.D."/>
            <person name="Janto B."/>
        </authorList>
    </citation>
    <scope>NUCLEOTIDE SEQUENCE [LARGE SCALE GENOMIC DNA]</scope>
    <source>
        <strain evidence="4 5">AM31D</strain>
    </source>
</reference>
<dbReference type="STRING" id="199441.BkAM31D_13275"/>
<dbReference type="Pfam" id="PF14257">
    <property type="entry name" value="DUF4349"/>
    <property type="match status" value="1"/>
</dbReference>
<evidence type="ECO:0000313" key="4">
    <source>
        <dbReference type="EMBL" id="ARK30722.1"/>
    </source>
</evidence>
<protein>
    <recommendedName>
        <fullName evidence="3">DUF4349 domain-containing protein</fullName>
    </recommendedName>
</protein>
<feature type="domain" description="DUF4349" evidence="3">
    <location>
        <begin position="71"/>
        <end position="283"/>
    </location>
</feature>
<evidence type="ECO:0000313" key="5">
    <source>
        <dbReference type="Proteomes" id="UP000193006"/>
    </source>
</evidence>
<evidence type="ECO:0000256" key="2">
    <source>
        <dbReference type="SAM" id="Phobius"/>
    </source>
</evidence>
<evidence type="ECO:0000256" key="1">
    <source>
        <dbReference type="SAM" id="Coils"/>
    </source>
</evidence>
<evidence type="ECO:0000259" key="3">
    <source>
        <dbReference type="Pfam" id="PF14257"/>
    </source>
</evidence>
<proteinExistence type="predicted"/>
<keyword evidence="2" id="KW-1133">Transmembrane helix</keyword>
<feature type="coiled-coil region" evidence="1">
    <location>
        <begin position="187"/>
        <end position="214"/>
    </location>
</feature>
<keyword evidence="1" id="KW-0175">Coiled coil</keyword>
<feature type="transmembrane region" description="Helical" evidence="2">
    <location>
        <begin position="262"/>
        <end position="285"/>
    </location>
</feature>
<keyword evidence="2" id="KW-0472">Membrane</keyword>
<dbReference type="Proteomes" id="UP000193006">
    <property type="component" value="Chromosome"/>
</dbReference>
<dbReference type="RefSeq" id="WP_066149489.1">
    <property type="nucleotide sequence ID" value="NZ_CP020814.1"/>
</dbReference>
<dbReference type="EMBL" id="CP020814">
    <property type="protein sequence ID" value="ARK30722.1"/>
    <property type="molecule type" value="Genomic_DNA"/>
</dbReference>
<dbReference type="AlphaFoldDB" id="A0A1X9MJE5"/>
<sequence>MRIWWKLILVTITIAIVFVVGGCSNQGKSTSPEFFAEPDLATLDHSISSEEHEVFESETILRTENSNSEDRMVTYQGNVLVEVQDYWHAKNEIEKNVEKMGGYIIHSSHQEMDSGDLIGTLDVRVPKTEFQPMLTQLEDKWKVLEQQTNGMDVTEEYVDIESRLKSKHVVEERLLGFMESANNTEDLLNISNELARVQEEIEQLVGRKQYIENQVEFSTLTISIREDKLSARIQGNHLNTWERSKKLFIQTINGFISFSSNAVVFLIGLSPVFLLLFVLTILFLYKRKRNK</sequence>